<proteinExistence type="predicted"/>
<dbReference type="EMBL" id="VISQ01000001">
    <property type="protein sequence ID" value="TVZ69155.1"/>
    <property type="molecule type" value="Genomic_DNA"/>
</dbReference>
<evidence type="ECO:0000313" key="1">
    <source>
        <dbReference type="EMBL" id="TVZ69155.1"/>
    </source>
</evidence>
<sequence>MSIWDALRSFLQRLQGRSNSAESTTQNRKGRLVLKIGIVIVAVLVIEPEANQGYLPLLITLSYQTPERAGISRTFPVSSITHIRTPSFVPS</sequence>
<gene>
    <name evidence="1" type="ORF">FHU10_1635</name>
</gene>
<comment type="caution">
    <text evidence="1">The sequence shown here is derived from an EMBL/GenBank/DDBJ whole genome shotgun (WGS) entry which is preliminary data.</text>
</comment>
<organism evidence="1">
    <name type="scientific">Serratia fonticola</name>
    <dbReference type="NCBI Taxonomy" id="47917"/>
    <lineage>
        <taxon>Bacteria</taxon>
        <taxon>Pseudomonadati</taxon>
        <taxon>Pseudomonadota</taxon>
        <taxon>Gammaproteobacteria</taxon>
        <taxon>Enterobacterales</taxon>
        <taxon>Yersiniaceae</taxon>
        <taxon>Serratia</taxon>
    </lineage>
</organism>
<name>A0A559T3I7_SERFO</name>
<accession>A0A559T3I7</accession>
<reference evidence="1" key="1">
    <citation type="submission" date="2019-06" db="EMBL/GenBank/DDBJ databases">
        <authorList>
            <person name="Deangelis K."/>
            <person name="Huntemann M."/>
            <person name="Clum A."/>
            <person name="Pillay M."/>
            <person name="Palaniappan K."/>
            <person name="Varghese N."/>
            <person name="Mikhailova N."/>
            <person name="Stamatis D."/>
            <person name="Reddy T."/>
            <person name="Daum C."/>
            <person name="Shapiro N."/>
            <person name="Ivanova N."/>
            <person name="Kyrpides N."/>
            <person name="Woyke T."/>
        </authorList>
    </citation>
    <scope>NUCLEOTIDE SEQUENCE [LARGE SCALE GENOMIC DNA]</scope>
    <source>
        <strain evidence="1">128R</strain>
    </source>
</reference>
<reference evidence="1" key="2">
    <citation type="submission" date="2019-08" db="EMBL/GenBank/DDBJ databases">
        <title>Investigation of anaerobic lignin degradation for improved lignocellulosic biofuels.</title>
        <authorList>
            <person name="Deangelis K.PhD."/>
        </authorList>
    </citation>
    <scope>NUCLEOTIDE SEQUENCE [LARGE SCALE GENOMIC DNA]</scope>
    <source>
        <strain evidence="1">128R</strain>
    </source>
</reference>
<protein>
    <submittedName>
        <fullName evidence="1">Uncharacterized protein</fullName>
    </submittedName>
</protein>
<dbReference type="AlphaFoldDB" id="A0A559T3I7"/>